<proteinExistence type="predicted"/>
<protein>
    <recommendedName>
        <fullName evidence="1">PRISE-like Rossmann-fold domain-containing protein</fullName>
    </recommendedName>
</protein>
<dbReference type="Gene3D" id="3.40.50.720">
    <property type="entry name" value="NAD(P)-binding Rossmann-like Domain"/>
    <property type="match status" value="1"/>
</dbReference>
<sequence>METKAVYSTWWSAAALIEAAKKKYDDDIAAAGSECQSVALVVGVTGIVGTSLANILPLLDTPGGPWKVYGVSRRPPDPAAHGSVVYATVEHVQCDVLDADDVLAKLSPLTDVTHVFYVTWVHHPTEVENCGANAAMLRNVLAAVIPAAPNLRHISLQTGRKHYLGPFDYLGKIDPHDPPYHEGLPRLNAPNFYYDLEDVLTEEARKRNGAITWSVHRPTSIFGCSPTSLMNIVCTLCVYAAICRREGEPLRWPYNKVSWEGFSDVSDADLVAEQQIWAAVAPSGKNEAFNCANGDVFKWKQLWRDLAGAYGVAWTGYEGEAGRFKLEEAMRGKEGVWEAVVKENRLVPAALEEVASWWFADLWLDLEVQHLDSMNKSREHGFFGFRNTRASFLHWIARMRTYRIIP</sequence>
<evidence type="ECO:0000313" key="3">
    <source>
        <dbReference type="Proteomes" id="UP001222027"/>
    </source>
</evidence>
<reference evidence="2 3" key="1">
    <citation type="submission" date="2022-12" db="EMBL/GenBank/DDBJ databases">
        <title>Chromosome-scale assembly of the Ensete ventricosum genome.</title>
        <authorList>
            <person name="Dussert Y."/>
            <person name="Stocks J."/>
            <person name="Wendawek A."/>
            <person name="Woldeyes F."/>
            <person name="Nichols R.A."/>
            <person name="Borrell J.S."/>
        </authorList>
    </citation>
    <scope>NUCLEOTIDE SEQUENCE [LARGE SCALE GENOMIC DNA]</scope>
    <source>
        <strain evidence="3">cv. Maze</strain>
        <tissue evidence="2">Seeds</tissue>
    </source>
</reference>
<evidence type="ECO:0000313" key="2">
    <source>
        <dbReference type="EMBL" id="KAJ8499304.1"/>
    </source>
</evidence>
<dbReference type="InterPro" id="IPR055222">
    <property type="entry name" value="PRISE-like_Rossmann-fold"/>
</dbReference>
<dbReference type="SUPFAM" id="SSF51735">
    <property type="entry name" value="NAD(P)-binding Rossmann-fold domains"/>
    <property type="match status" value="1"/>
</dbReference>
<dbReference type="GO" id="GO:0016627">
    <property type="term" value="F:oxidoreductase activity, acting on the CH-CH group of donors"/>
    <property type="evidence" value="ECO:0007669"/>
    <property type="project" value="UniProtKB-ARBA"/>
</dbReference>
<gene>
    <name evidence="2" type="ORF">OPV22_009856</name>
</gene>
<accession>A0AAV8RHX7</accession>
<dbReference type="InterPro" id="IPR036291">
    <property type="entry name" value="NAD(P)-bd_dom_sf"/>
</dbReference>
<organism evidence="2 3">
    <name type="scientific">Ensete ventricosum</name>
    <name type="common">Abyssinian banana</name>
    <name type="synonym">Musa ensete</name>
    <dbReference type="NCBI Taxonomy" id="4639"/>
    <lineage>
        <taxon>Eukaryota</taxon>
        <taxon>Viridiplantae</taxon>
        <taxon>Streptophyta</taxon>
        <taxon>Embryophyta</taxon>
        <taxon>Tracheophyta</taxon>
        <taxon>Spermatophyta</taxon>
        <taxon>Magnoliopsida</taxon>
        <taxon>Liliopsida</taxon>
        <taxon>Zingiberales</taxon>
        <taxon>Musaceae</taxon>
        <taxon>Ensete</taxon>
    </lineage>
</organism>
<evidence type="ECO:0000259" key="1">
    <source>
        <dbReference type="Pfam" id="PF22917"/>
    </source>
</evidence>
<keyword evidence="3" id="KW-1185">Reference proteome</keyword>
<dbReference type="EMBL" id="JAQQAF010000003">
    <property type="protein sequence ID" value="KAJ8499304.1"/>
    <property type="molecule type" value="Genomic_DNA"/>
</dbReference>
<dbReference type="PANTHER" id="PTHR32487:SF0">
    <property type="entry name" value="3-OXO-DELTA(4,5)-STEROID 5-BETA-REDUCTASE"/>
    <property type="match status" value="1"/>
</dbReference>
<dbReference type="AlphaFoldDB" id="A0AAV8RHX7"/>
<dbReference type="CDD" id="cd08948">
    <property type="entry name" value="5beta-POR_like_SDR_a"/>
    <property type="match status" value="1"/>
</dbReference>
<dbReference type="Pfam" id="PF22917">
    <property type="entry name" value="PRISE"/>
    <property type="match status" value="1"/>
</dbReference>
<comment type="caution">
    <text evidence="2">The sequence shown here is derived from an EMBL/GenBank/DDBJ whole genome shotgun (WGS) entry which is preliminary data.</text>
</comment>
<feature type="domain" description="PRISE-like Rossmann-fold" evidence="1">
    <location>
        <begin position="101"/>
        <end position="314"/>
    </location>
</feature>
<dbReference type="Proteomes" id="UP001222027">
    <property type="component" value="Unassembled WGS sequence"/>
</dbReference>
<name>A0AAV8RHX7_ENSVE</name>
<dbReference type="PANTHER" id="PTHR32487">
    <property type="entry name" value="3-OXO-DELTA(4,5)-STEROID 5-BETA-REDUCTASE"/>
    <property type="match status" value="1"/>
</dbReference>